<dbReference type="Proteomes" id="UP000014062">
    <property type="component" value="Chromosome"/>
</dbReference>
<gene>
    <name evidence="2" type="ORF">SLI_7290</name>
</gene>
<protein>
    <submittedName>
        <fullName evidence="2">Uncharacterized protein</fullName>
    </submittedName>
</protein>
<feature type="region of interest" description="Disordered" evidence="1">
    <location>
        <begin position="1"/>
        <end position="34"/>
    </location>
</feature>
<reference evidence="3" key="1">
    <citation type="journal article" date="2013" name="Genome Biol. Evol.">
        <title>The genome sequence of Streptomyces lividans 66 reveals a novel tRNA-dependent peptide biosynthetic system within a metal-related genomic island.</title>
        <authorList>
            <person name="Cruz-Morales P."/>
            <person name="Vijgenboom E."/>
            <person name="Iruegas-Bocardo F."/>
            <person name="Girard G."/>
            <person name="Yanez-Guerra L.A."/>
            <person name="Ramos-Aboites H.E."/>
            <person name="Pernodet J.L."/>
            <person name="Anne J."/>
            <person name="van Wezel G.P."/>
            <person name="Barona-Gomez F."/>
        </authorList>
    </citation>
    <scope>NUCLEOTIDE SEQUENCE [LARGE SCALE GENOMIC DNA]</scope>
    <source>
        <strain evidence="3">1326</strain>
    </source>
</reference>
<accession>A0A7U9DXJ2</accession>
<dbReference type="Gene3D" id="3.40.50.720">
    <property type="entry name" value="NAD(P)-binding Rossmann-like Domain"/>
    <property type="match status" value="1"/>
</dbReference>
<organism evidence="2 3">
    <name type="scientific">Streptomyces lividans 1326</name>
    <dbReference type="NCBI Taxonomy" id="1200984"/>
    <lineage>
        <taxon>Bacteria</taxon>
        <taxon>Bacillati</taxon>
        <taxon>Actinomycetota</taxon>
        <taxon>Actinomycetes</taxon>
        <taxon>Kitasatosporales</taxon>
        <taxon>Streptomycetaceae</taxon>
        <taxon>Streptomyces</taxon>
    </lineage>
</organism>
<dbReference type="SUPFAM" id="SSF51735">
    <property type="entry name" value="NAD(P)-binding Rossmann-fold domains"/>
    <property type="match status" value="1"/>
</dbReference>
<evidence type="ECO:0000313" key="3">
    <source>
        <dbReference type="Proteomes" id="UP000014062"/>
    </source>
</evidence>
<sequence length="199" mass="22018">MRSEHRRAHRARLRGHDAATLAREGVAERDAELPVPKPSKVAPIAVWPPLPLPPRRTPQEYGVYQRAVLNVLGADVPYPFEFSPGSLPNTYGERTARAIRDAGNEAIFHPTDVSDEEPWAAAVDVVRSAYGPVSALVSDAYAVRVAPRPRHHTRSMEPATRRHADGRLPRLPCLLGRSACHSRQRRPDLEATGEGNKVR</sequence>
<proteinExistence type="predicted"/>
<dbReference type="AlphaFoldDB" id="A0A7U9DXJ2"/>
<feature type="compositionally biased region" description="Basic residues" evidence="1">
    <location>
        <begin position="1"/>
        <end position="13"/>
    </location>
</feature>
<feature type="region of interest" description="Disordered" evidence="1">
    <location>
        <begin position="179"/>
        <end position="199"/>
    </location>
</feature>
<evidence type="ECO:0000313" key="2">
    <source>
        <dbReference type="EMBL" id="EOY51994.1"/>
    </source>
</evidence>
<name>A0A7U9DXJ2_STRLI</name>
<dbReference type="EMBL" id="CM001889">
    <property type="protein sequence ID" value="EOY51994.1"/>
    <property type="molecule type" value="Genomic_DNA"/>
</dbReference>
<evidence type="ECO:0000256" key="1">
    <source>
        <dbReference type="SAM" id="MobiDB-lite"/>
    </source>
</evidence>
<dbReference type="InterPro" id="IPR036291">
    <property type="entry name" value="NAD(P)-bd_dom_sf"/>
</dbReference>